<comment type="caution">
    <text evidence="2">The sequence shown here is derived from an EMBL/GenBank/DDBJ whole genome shotgun (WGS) entry which is preliminary data.</text>
</comment>
<dbReference type="EMBL" id="LAQJ01000039">
    <property type="protein sequence ID" value="KKO20950.1"/>
    <property type="molecule type" value="Genomic_DNA"/>
</dbReference>
<dbReference type="Proteomes" id="UP000034954">
    <property type="component" value="Unassembled WGS sequence"/>
</dbReference>
<evidence type="ECO:0000313" key="3">
    <source>
        <dbReference type="Proteomes" id="UP000034954"/>
    </source>
</evidence>
<gene>
    <name evidence="2" type="ORF">BROFUL_00319</name>
</gene>
<name>A0A0M2UZ84_9BACT</name>
<feature type="region of interest" description="Disordered" evidence="1">
    <location>
        <begin position="1"/>
        <end position="24"/>
    </location>
</feature>
<evidence type="ECO:0000313" key="2">
    <source>
        <dbReference type="EMBL" id="KKO20950.1"/>
    </source>
</evidence>
<protein>
    <submittedName>
        <fullName evidence="2">Uncharacterized protein</fullName>
    </submittedName>
</protein>
<sequence length="24" mass="2881">MKKNDARRLDHKTLTELRKRAVNS</sequence>
<reference evidence="2 3" key="1">
    <citation type="journal article" date="2013" name="BMC Microbiol.">
        <title>Identification of the type II cytochrome c maturation pathway in anammox bacteria by comparative genomics.</title>
        <authorList>
            <person name="Ferousi C."/>
            <person name="Speth D.R."/>
            <person name="Reimann J."/>
            <person name="Op den Camp H.J."/>
            <person name="Allen J.W."/>
            <person name="Keltjens J.T."/>
            <person name="Jetten M.S."/>
        </authorList>
    </citation>
    <scope>NUCLEOTIDE SEQUENCE [LARGE SCALE GENOMIC DNA]</scope>
    <source>
        <strain evidence="2">RU1</strain>
    </source>
</reference>
<dbReference type="AlphaFoldDB" id="A0A0M2UZ84"/>
<keyword evidence="3" id="KW-1185">Reference proteome</keyword>
<evidence type="ECO:0000256" key="1">
    <source>
        <dbReference type="SAM" id="MobiDB-lite"/>
    </source>
</evidence>
<feature type="non-terminal residue" evidence="2">
    <location>
        <position position="24"/>
    </location>
</feature>
<proteinExistence type="predicted"/>
<accession>A0A0M2UZ84</accession>
<organism evidence="2 3">
    <name type="scientific">Candidatus Brocadia fulgida</name>
    <dbReference type="NCBI Taxonomy" id="380242"/>
    <lineage>
        <taxon>Bacteria</taxon>
        <taxon>Pseudomonadati</taxon>
        <taxon>Planctomycetota</taxon>
        <taxon>Candidatus Brocadiia</taxon>
        <taxon>Candidatus Brocadiales</taxon>
        <taxon>Candidatus Brocadiaceae</taxon>
        <taxon>Candidatus Brocadia</taxon>
    </lineage>
</organism>